<comment type="caution">
    <text evidence="1">The sequence shown here is derived from an EMBL/GenBank/DDBJ whole genome shotgun (WGS) entry which is preliminary data.</text>
</comment>
<name>A0ABX1HPC5_9BACT</name>
<keyword evidence="2" id="KW-1185">Reference proteome</keyword>
<gene>
    <name evidence="1" type="ORF">HBN54_004376</name>
</gene>
<evidence type="ECO:0000313" key="2">
    <source>
        <dbReference type="Proteomes" id="UP000717634"/>
    </source>
</evidence>
<protein>
    <recommendedName>
        <fullName evidence="3">DUF4369 domain-containing protein</fullName>
    </recommendedName>
</protein>
<sequence length="199" mass="22270">MRKKILIVTAGFLVTCGSIAHGFFTSYIVDYLRGPGSYTLANGSVGEGKLSFRTRGETTLYVGNNLQFSAKEVRSFTINSHTLVPAGNFDFEFGVHSYHAENTFIEYADTSGYLQLALFHTAEPIGSTTVSFATYLLRRRGDKEFILGPNAFKKWSKDDRQDLAEELSRWPELQQAVKSGTATFENFPEYVRRANQAGH</sequence>
<dbReference type="Proteomes" id="UP000717634">
    <property type="component" value="Unassembled WGS sequence"/>
</dbReference>
<reference evidence="1 2" key="1">
    <citation type="submission" date="2020-03" db="EMBL/GenBank/DDBJ databases">
        <title>Genomic Encyclopedia of Type Strains, Phase IV (KMG-V): Genome sequencing to study the core and pangenomes of soil and plant-associated prokaryotes.</title>
        <authorList>
            <person name="Whitman W."/>
        </authorList>
    </citation>
    <scope>NUCLEOTIDE SEQUENCE [LARGE SCALE GENOMIC DNA]</scope>
    <source>
        <strain evidence="1 2">1B</strain>
    </source>
</reference>
<dbReference type="RefSeq" id="WP_168675307.1">
    <property type="nucleotide sequence ID" value="NZ_JAAVTK010000022.1"/>
</dbReference>
<organism evidence="1 2">
    <name type="scientific">Hymenobacter artigasi</name>
    <dbReference type="NCBI Taxonomy" id="2719616"/>
    <lineage>
        <taxon>Bacteria</taxon>
        <taxon>Pseudomonadati</taxon>
        <taxon>Bacteroidota</taxon>
        <taxon>Cytophagia</taxon>
        <taxon>Cytophagales</taxon>
        <taxon>Hymenobacteraceae</taxon>
        <taxon>Hymenobacter</taxon>
    </lineage>
</organism>
<proteinExistence type="predicted"/>
<evidence type="ECO:0008006" key="3">
    <source>
        <dbReference type="Google" id="ProtNLM"/>
    </source>
</evidence>
<accession>A0ABX1HPC5</accession>
<dbReference type="EMBL" id="JAAVTK010000022">
    <property type="protein sequence ID" value="NKI91754.1"/>
    <property type="molecule type" value="Genomic_DNA"/>
</dbReference>
<evidence type="ECO:0000313" key="1">
    <source>
        <dbReference type="EMBL" id="NKI91754.1"/>
    </source>
</evidence>